<evidence type="ECO:0000256" key="2">
    <source>
        <dbReference type="ARBA" id="ARBA00022443"/>
    </source>
</evidence>
<dbReference type="OrthoDB" id="10255964at2759"/>
<organism evidence="8 9">
    <name type="scientific">Mytilus edulis</name>
    <name type="common">Blue mussel</name>
    <dbReference type="NCBI Taxonomy" id="6550"/>
    <lineage>
        <taxon>Eukaryota</taxon>
        <taxon>Metazoa</taxon>
        <taxon>Spiralia</taxon>
        <taxon>Lophotrochozoa</taxon>
        <taxon>Mollusca</taxon>
        <taxon>Bivalvia</taxon>
        <taxon>Autobranchia</taxon>
        <taxon>Pteriomorphia</taxon>
        <taxon>Mytilida</taxon>
        <taxon>Mytiloidea</taxon>
        <taxon>Mytilidae</taxon>
        <taxon>Mytilinae</taxon>
        <taxon>Mytilus</taxon>
    </lineage>
</organism>
<feature type="domain" description="SH3" evidence="7">
    <location>
        <begin position="225"/>
        <end position="286"/>
    </location>
</feature>
<dbReference type="SMART" id="SM00326">
    <property type="entry name" value="SH3"/>
    <property type="match status" value="3"/>
</dbReference>
<evidence type="ECO:0000256" key="1">
    <source>
        <dbReference type="ARBA" id="ARBA00004170"/>
    </source>
</evidence>
<accession>A0A8S3TE85</accession>
<evidence type="ECO:0000256" key="6">
    <source>
        <dbReference type="SAM" id="MobiDB-lite"/>
    </source>
</evidence>
<dbReference type="InterPro" id="IPR036028">
    <property type="entry name" value="SH3-like_dom_sf"/>
</dbReference>
<feature type="region of interest" description="Disordered" evidence="6">
    <location>
        <begin position="902"/>
        <end position="1108"/>
    </location>
</feature>
<dbReference type="Proteomes" id="UP000683360">
    <property type="component" value="Unassembled WGS sequence"/>
</dbReference>
<dbReference type="EMBL" id="CAJPWZ010002038">
    <property type="protein sequence ID" value="CAG2229786.1"/>
    <property type="molecule type" value="Genomic_DNA"/>
</dbReference>
<feature type="region of interest" description="Disordered" evidence="6">
    <location>
        <begin position="569"/>
        <end position="588"/>
    </location>
</feature>
<keyword evidence="2 5" id="KW-0728">SH3 domain</keyword>
<feature type="compositionally biased region" description="Basic and acidic residues" evidence="6">
    <location>
        <begin position="974"/>
        <end position="994"/>
    </location>
</feature>
<keyword evidence="3" id="KW-0175">Coiled coil</keyword>
<feature type="compositionally biased region" description="Polar residues" evidence="6">
    <location>
        <begin position="907"/>
        <end position="943"/>
    </location>
</feature>
<dbReference type="PANTHER" id="PTHR14167">
    <property type="entry name" value="SH3 DOMAIN-CONTAINING"/>
    <property type="match status" value="1"/>
</dbReference>
<keyword evidence="4" id="KW-0472">Membrane</keyword>
<feature type="compositionally biased region" description="Polar residues" evidence="6">
    <location>
        <begin position="957"/>
        <end position="973"/>
    </location>
</feature>
<feature type="region of interest" description="Disordered" evidence="6">
    <location>
        <begin position="419"/>
        <end position="556"/>
    </location>
</feature>
<dbReference type="InterPro" id="IPR001452">
    <property type="entry name" value="SH3_domain"/>
</dbReference>
<dbReference type="SUPFAM" id="SSF50044">
    <property type="entry name" value="SH3-domain"/>
    <property type="match status" value="3"/>
</dbReference>
<dbReference type="InterPro" id="IPR050384">
    <property type="entry name" value="Endophilin_SH3RF"/>
</dbReference>
<dbReference type="PROSITE" id="PS50002">
    <property type="entry name" value="SH3"/>
    <property type="match status" value="3"/>
</dbReference>
<dbReference type="PANTHER" id="PTHR14167:SF81">
    <property type="entry name" value="ENDOPHILIN-A"/>
    <property type="match status" value="1"/>
</dbReference>
<feature type="compositionally biased region" description="Polar residues" evidence="6">
    <location>
        <begin position="1061"/>
        <end position="1071"/>
    </location>
</feature>
<feature type="compositionally biased region" description="Polar residues" evidence="6">
    <location>
        <begin position="1021"/>
        <end position="1031"/>
    </location>
</feature>
<feature type="region of interest" description="Disordered" evidence="6">
    <location>
        <begin position="597"/>
        <end position="616"/>
    </location>
</feature>
<evidence type="ECO:0000256" key="3">
    <source>
        <dbReference type="ARBA" id="ARBA00023054"/>
    </source>
</evidence>
<feature type="compositionally biased region" description="Low complexity" evidence="6">
    <location>
        <begin position="495"/>
        <end position="506"/>
    </location>
</feature>
<feature type="compositionally biased region" description="Basic residues" evidence="6">
    <location>
        <begin position="516"/>
        <end position="530"/>
    </location>
</feature>
<dbReference type="AlphaFoldDB" id="A0A8S3TE85"/>
<dbReference type="Pfam" id="PF00018">
    <property type="entry name" value="SH3_1"/>
    <property type="match status" value="2"/>
</dbReference>
<protein>
    <recommendedName>
        <fullName evidence="7">SH3 domain-containing protein</fullName>
    </recommendedName>
</protein>
<dbReference type="CDD" id="cd00174">
    <property type="entry name" value="SH3"/>
    <property type="match status" value="2"/>
</dbReference>
<evidence type="ECO:0000259" key="7">
    <source>
        <dbReference type="PROSITE" id="PS50002"/>
    </source>
</evidence>
<keyword evidence="9" id="KW-1185">Reference proteome</keyword>
<name>A0A8S3TE85_MYTED</name>
<dbReference type="Gene3D" id="2.30.30.40">
    <property type="entry name" value="SH3 Domains"/>
    <property type="match status" value="3"/>
</dbReference>
<proteinExistence type="predicted"/>
<comment type="caution">
    <text evidence="8">The sequence shown here is derived from an EMBL/GenBank/DDBJ whole genome shotgun (WGS) entry which is preliminary data.</text>
</comment>
<sequence length="1148" mass="126407">MYVLYHVLYPYTAQEDSQLNLDLGDVVTLIEKRGNGWWKGRIKDKEGWFPGSYVEETDIGKVYTSNLHLPNGHSPVSSFLKNQDLTPKLAKSSLNRNSAPVFSYDKKALGKEVSIPKVPTPTSSPFQSPPASKPTSPSHIPHSFGKVITENVGKSTSQPSSRSHIPPGHGKVITEMKNVCKSTSQLHIPHSFGKVISENVGKSTSKPTSPSHIHHSYGKIITENVGGRSFYALYSHEPNFSNELQLDVGDVVIGIERDMNGWMKGRKNKSEEIGMFPAIYVQEISQNEEPLGYKDKQSVYDQLPVCNNDLSTAEYIGVEHTAVCPYAAENETDLSFDIGDTIIVCQTLDNGWWYGCYDDQFGWFPGSYVEMAADEIDGPVSREITQEEEITHDDIPDKIVIHDVPLETTIDKDIAALSPIKPLGGHRSEDEISQKSTESLDQRTKVSNGLSKDSPNKRSKLPKSVRPSRPAPPPPTQHHSTPESKTNLMEKFNKTKVSNSVSKNNSQNGKPEVPKRYIKPKLRKVPKTKTKAGNESELCRRKVRSPPPPRPDPPKLLKEKYMIRQEKANSVYPDLKDVNSTPNVSQTDVDTSNIKYANETGNESHNDNNDSAILPDDTQNVTSFLENTATTDTSLGKISGLTSLSSSVQGDRTHDQSELTSVSAINMSDMNDSRQLVNRQNSMDNSQSDEISASIGNQNVICEPSVEHSGAMLTINGDILDHHNVGNQKPSHKSDSRLPCKLPQPKSHSMRDDSPKPTLIPKSQSLRCDGPKPPPVAPKPNKNYVNSHYDGEPGYSEVGTSLVGEDVVDGPDKISFYQRPLSPIYSKIDKKYIVPNQKNSINSIDRSFNDPELNNEQKSTNEIIENKGTEIDNHIQENGLENAHISEDSDQKMADISGSLACDATEESSVSGPKNVSENRPSQDNGPKTSSIPGPAHSYQSNIPKRMTSPAVKNKQLHGNTSIPKPNFSPTTKTHIENVEESENENKSKPERPSRPPNVVRHSSMTSPSPSRLPKVEKSKSSLSDSPNVSRKFQKQKPAKERGKIPSAIPKSPKQKAPNPMGSSRTASSPSRLPRKAMNGVVSPKPKRPPPPKTPPTSPVTDSPKTITFSPNYSSIPEGGHLQINDTGDNRLVELLIVTVFQCHTLVN</sequence>
<comment type="subcellular location">
    <subcellularLocation>
        <location evidence="1">Membrane</location>
        <topology evidence="1">Peripheral membrane protein</topology>
    </subcellularLocation>
</comment>
<evidence type="ECO:0000256" key="4">
    <source>
        <dbReference type="ARBA" id="ARBA00023136"/>
    </source>
</evidence>
<feature type="domain" description="SH3" evidence="7">
    <location>
        <begin position="315"/>
        <end position="374"/>
    </location>
</feature>
<feature type="region of interest" description="Disordered" evidence="6">
    <location>
        <begin position="115"/>
        <end position="144"/>
    </location>
</feature>
<gene>
    <name evidence="8" type="ORF">MEDL_42734</name>
</gene>
<evidence type="ECO:0000313" key="8">
    <source>
        <dbReference type="EMBL" id="CAG2229786.1"/>
    </source>
</evidence>
<reference evidence="8" key="1">
    <citation type="submission" date="2021-03" db="EMBL/GenBank/DDBJ databases">
        <authorList>
            <person name="Bekaert M."/>
        </authorList>
    </citation>
    <scope>NUCLEOTIDE SEQUENCE</scope>
</reference>
<feature type="compositionally biased region" description="Basic and acidic residues" evidence="6">
    <location>
        <begin position="426"/>
        <end position="444"/>
    </location>
</feature>
<feature type="domain" description="SH3" evidence="7">
    <location>
        <begin position="1"/>
        <end position="59"/>
    </location>
</feature>
<feature type="compositionally biased region" description="Polar residues" evidence="6">
    <location>
        <begin position="1001"/>
        <end position="1010"/>
    </location>
</feature>
<feature type="region of interest" description="Disordered" evidence="6">
    <location>
        <begin position="644"/>
        <end position="671"/>
    </location>
</feature>
<feature type="compositionally biased region" description="Polar residues" evidence="6">
    <location>
        <begin position="658"/>
        <end position="671"/>
    </location>
</feature>
<dbReference type="Pfam" id="PF14604">
    <property type="entry name" value="SH3_9"/>
    <property type="match status" value="1"/>
</dbReference>
<feature type="compositionally biased region" description="Polar residues" evidence="6">
    <location>
        <begin position="578"/>
        <end position="588"/>
    </location>
</feature>
<evidence type="ECO:0000313" key="9">
    <source>
        <dbReference type="Proteomes" id="UP000683360"/>
    </source>
</evidence>
<evidence type="ECO:0000256" key="5">
    <source>
        <dbReference type="PROSITE-ProRule" id="PRU00192"/>
    </source>
</evidence>
<feature type="region of interest" description="Disordered" evidence="6">
    <location>
        <begin position="721"/>
        <end position="789"/>
    </location>
</feature>